<dbReference type="EMBL" id="JADILW010000066">
    <property type="protein sequence ID" value="MBO8480320.1"/>
    <property type="molecule type" value="Genomic_DNA"/>
</dbReference>
<comment type="caution">
    <text evidence="1">The sequence shown here is derived from an EMBL/GenBank/DDBJ whole genome shotgun (WGS) entry which is preliminary data.</text>
</comment>
<organism evidence="1 2">
    <name type="scientific">Candidatus Cryptobacteroides avistercoris</name>
    <dbReference type="NCBI Taxonomy" id="2840758"/>
    <lineage>
        <taxon>Bacteria</taxon>
        <taxon>Pseudomonadati</taxon>
        <taxon>Bacteroidota</taxon>
        <taxon>Bacteroidia</taxon>
        <taxon>Bacteroidales</taxon>
        <taxon>Candidatus Cryptobacteroides</taxon>
    </lineage>
</organism>
<dbReference type="InterPro" id="IPR026265">
    <property type="entry name" value="LptC"/>
</dbReference>
<sequence length="198" mass="22278">MAASILLSCNKGIGEAEKLDLSTTPMQKIDNMFAVQTENGKVAMRLEAPLMEHYEGDDESYDLFPLGISVFAYTEDGLLESIIVADNARHVSPKNAGSGQEDELWEAFGNVILHNVIKQETMETDTIYWDRTNEEVYTDCYVKMYSPDGFTQGYGMRSDDRVRNARLYNPFDSYVVAEQDTTAVIIDSVNFIGPFPKK</sequence>
<accession>A0A9D9NNV5</accession>
<dbReference type="Gene3D" id="2.60.450.10">
    <property type="entry name" value="Lipopolysaccharide (LPS) transport protein A like domain"/>
    <property type="match status" value="1"/>
</dbReference>
<evidence type="ECO:0000313" key="1">
    <source>
        <dbReference type="EMBL" id="MBO8480320.1"/>
    </source>
</evidence>
<dbReference type="GO" id="GO:0005886">
    <property type="term" value="C:plasma membrane"/>
    <property type="evidence" value="ECO:0007669"/>
    <property type="project" value="InterPro"/>
</dbReference>
<protein>
    <submittedName>
        <fullName evidence="1">LPS export ABC transporter periplasmic protein LptC</fullName>
    </submittedName>
</protein>
<dbReference type="Pfam" id="PF06835">
    <property type="entry name" value="LptC"/>
    <property type="match status" value="1"/>
</dbReference>
<dbReference type="NCBIfam" id="TIGR04409">
    <property type="entry name" value="LptC_YrbK"/>
    <property type="match status" value="1"/>
</dbReference>
<dbReference type="GO" id="GO:0015221">
    <property type="term" value="F:lipopolysaccharide transmembrane transporter activity"/>
    <property type="evidence" value="ECO:0007669"/>
    <property type="project" value="InterPro"/>
</dbReference>
<gene>
    <name evidence="1" type="primary">lptC</name>
    <name evidence="1" type="ORF">IAB76_04320</name>
</gene>
<reference evidence="1" key="2">
    <citation type="journal article" date="2021" name="PeerJ">
        <title>Extensive microbial diversity within the chicken gut microbiome revealed by metagenomics and culture.</title>
        <authorList>
            <person name="Gilroy R."/>
            <person name="Ravi A."/>
            <person name="Getino M."/>
            <person name="Pursley I."/>
            <person name="Horton D.L."/>
            <person name="Alikhan N.F."/>
            <person name="Baker D."/>
            <person name="Gharbi K."/>
            <person name="Hall N."/>
            <person name="Watson M."/>
            <person name="Adriaenssens E.M."/>
            <person name="Foster-Nyarko E."/>
            <person name="Jarju S."/>
            <person name="Secka A."/>
            <person name="Antonio M."/>
            <person name="Oren A."/>
            <person name="Chaudhuri R.R."/>
            <person name="La Ragione R."/>
            <person name="Hildebrand F."/>
            <person name="Pallen M.J."/>
        </authorList>
    </citation>
    <scope>NUCLEOTIDE SEQUENCE</scope>
    <source>
        <strain evidence="1">B3-1481</strain>
    </source>
</reference>
<dbReference type="Proteomes" id="UP000823769">
    <property type="component" value="Unassembled WGS sequence"/>
</dbReference>
<proteinExistence type="predicted"/>
<dbReference type="InterPro" id="IPR010664">
    <property type="entry name" value="LipoPS_assembly_LptC-rel"/>
</dbReference>
<reference evidence="1" key="1">
    <citation type="submission" date="2020-10" db="EMBL/GenBank/DDBJ databases">
        <authorList>
            <person name="Gilroy R."/>
        </authorList>
    </citation>
    <scope>NUCLEOTIDE SEQUENCE</scope>
    <source>
        <strain evidence="1">B3-1481</strain>
    </source>
</reference>
<evidence type="ECO:0000313" key="2">
    <source>
        <dbReference type="Proteomes" id="UP000823769"/>
    </source>
</evidence>
<dbReference type="AlphaFoldDB" id="A0A9D9NNV5"/>
<name>A0A9D9NNV5_9BACT</name>